<dbReference type="PROSITE" id="PS50263">
    <property type="entry name" value="CN_HYDROLASE"/>
    <property type="match status" value="1"/>
</dbReference>
<evidence type="ECO:0000256" key="1">
    <source>
        <dbReference type="ARBA" id="ARBA00010613"/>
    </source>
</evidence>
<protein>
    <recommendedName>
        <fullName evidence="2">CN hydrolase domain-containing protein</fullName>
    </recommendedName>
</protein>
<dbReference type="Gene3D" id="3.60.110.10">
    <property type="entry name" value="Carbon-nitrogen hydrolase"/>
    <property type="match status" value="1"/>
</dbReference>
<sequence>MKFKLALAQVESKRSAGKNLAAAAKIIEKAKQKGAQLLVFPELFMSSLPPDADLTQTQQHVESINGPFVTAMRELADRWQLWLVFGFREQSTSVSDSRVQNTVLVVDEAGEIQGVYHKTHLYDAFGTQESATVAPGEKLFEPIKTPFGKIGLFVCYELRFPEIARYQALHEADLIIVPAAWYQGKQKLNHWQTLVTARALENTVFVAACDQPAANQCIGHSLVVDPAGVILQQASAADQLLLATIDLSRISQVRQNLPSAGQRRAELY</sequence>
<dbReference type="Proteomes" id="UP000324497">
    <property type="component" value="Chromosome"/>
</dbReference>
<name>A0A3S6QYD6_9LACO</name>
<accession>A0A3S6QYD6</accession>
<dbReference type="CDD" id="cd07581">
    <property type="entry name" value="nitrilase_3"/>
    <property type="match status" value="1"/>
</dbReference>
<dbReference type="AlphaFoldDB" id="A0A3S6QYD6"/>
<dbReference type="InterPro" id="IPR036526">
    <property type="entry name" value="C-N_Hydrolase_sf"/>
</dbReference>
<evidence type="ECO:0000259" key="2">
    <source>
        <dbReference type="PROSITE" id="PS50263"/>
    </source>
</evidence>
<dbReference type="Pfam" id="PF00795">
    <property type="entry name" value="CN_hydrolase"/>
    <property type="match status" value="1"/>
</dbReference>
<evidence type="ECO:0000313" key="4">
    <source>
        <dbReference type="Proteomes" id="UP000324497"/>
    </source>
</evidence>
<dbReference type="KEGG" id="lng:BSQ50_04645"/>
<dbReference type="InterPro" id="IPR003010">
    <property type="entry name" value="C-N_Hydrolase"/>
</dbReference>
<comment type="similarity">
    <text evidence="1">Belongs to the carbon-nitrogen hydrolase superfamily. NIT1/NIT2 family.</text>
</comment>
<feature type="domain" description="CN hydrolase" evidence="2">
    <location>
        <begin position="3"/>
        <end position="247"/>
    </location>
</feature>
<proteinExistence type="inferred from homology"/>
<dbReference type="RefSeq" id="WP_187343774.1">
    <property type="nucleotide sequence ID" value="NZ_CP018180.1"/>
</dbReference>
<dbReference type="EMBL" id="CP018180">
    <property type="protein sequence ID" value="AUJ33191.1"/>
    <property type="molecule type" value="Genomic_DNA"/>
</dbReference>
<gene>
    <name evidence="3" type="ORF">BSQ50_04645</name>
</gene>
<dbReference type="SUPFAM" id="SSF56317">
    <property type="entry name" value="Carbon-nitrogen hydrolase"/>
    <property type="match status" value="1"/>
</dbReference>
<dbReference type="PANTHER" id="PTHR23088:SF27">
    <property type="entry name" value="DEAMINATED GLUTATHIONE AMIDASE"/>
    <property type="match status" value="1"/>
</dbReference>
<dbReference type="PANTHER" id="PTHR23088">
    <property type="entry name" value="NITRILASE-RELATED"/>
    <property type="match status" value="1"/>
</dbReference>
<evidence type="ECO:0000313" key="3">
    <source>
        <dbReference type="EMBL" id="AUJ33191.1"/>
    </source>
</evidence>
<keyword evidence="4" id="KW-1185">Reference proteome</keyword>
<reference evidence="3 4" key="1">
    <citation type="submission" date="2016-11" db="EMBL/GenBank/DDBJ databases">
        <title>Interaction between Lactobacillus species and yeast in water kefir.</title>
        <authorList>
            <person name="Behr J."/>
            <person name="Xu D."/>
            <person name="Vogel R.F."/>
        </authorList>
    </citation>
    <scope>NUCLEOTIDE SEQUENCE [LARGE SCALE GENOMIC DNA]</scope>
    <source>
        <strain evidence="3 4">TMW 1.1827</strain>
    </source>
</reference>
<organism evidence="3 4">
    <name type="scientific">Liquorilactobacillus nagelii</name>
    <dbReference type="NCBI Taxonomy" id="82688"/>
    <lineage>
        <taxon>Bacteria</taxon>
        <taxon>Bacillati</taxon>
        <taxon>Bacillota</taxon>
        <taxon>Bacilli</taxon>
        <taxon>Lactobacillales</taxon>
        <taxon>Lactobacillaceae</taxon>
        <taxon>Liquorilactobacillus</taxon>
    </lineage>
</organism>